<dbReference type="PROSITE" id="PS50011">
    <property type="entry name" value="PROTEIN_KINASE_DOM"/>
    <property type="match status" value="1"/>
</dbReference>
<evidence type="ECO:0000256" key="6">
    <source>
        <dbReference type="ARBA" id="ARBA00022840"/>
    </source>
</evidence>
<dbReference type="InterPro" id="IPR051334">
    <property type="entry name" value="SRPK"/>
</dbReference>
<evidence type="ECO:0000256" key="2">
    <source>
        <dbReference type="ARBA" id="ARBA00022527"/>
    </source>
</evidence>
<dbReference type="PROSITE" id="PS00108">
    <property type="entry name" value="PROTEIN_KINASE_ST"/>
    <property type="match status" value="1"/>
</dbReference>
<reference evidence="10 11" key="1">
    <citation type="journal article" date="2018" name="Front. Microbiol.">
        <title>Genomic and genetic insights into a cosmopolitan fungus, Paecilomyces variotii (Eurotiales).</title>
        <authorList>
            <person name="Urquhart A.S."/>
            <person name="Mondo S.J."/>
            <person name="Makela M.R."/>
            <person name="Hane J.K."/>
            <person name="Wiebenga A."/>
            <person name="He G."/>
            <person name="Mihaltcheva S."/>
            <person name="Pangilinan J."/>
            <person name="Lipzen A."/>
            <person name="Barry K."/>
            <person name="de Vries R.P."/>
            <person name="Grigoriev I.V."/>
            <person name="Idnurm A."/>
        </authorList>
    </citation>
    <scope>NUCLEOTIDE SEQUENCE [LARGE SCALE GENOMIC DNA]</scope>
    <source>
        <strain evidence="10 11">CBS 101075</strain>
    </source>
</reference>
<evidence type="ECO:0000256" key="3">
    <source>
        <dbReference type="ARBA" id="ARBA00022679"/>
    </source>
</evidence>
<dbReference type="InterPro" id="IPR011009">
    <property type="entry name" value="Kinase-like_dom_sf"/>
</dbReference>
<dbReference type="EMBL" id="RCNU01000007">
    <property type="protein sequence ID" value="RWQ94488.1"/>
    <property type="molecule type" value="Genomic_DNA"/>
</dbReference>
<dbReference type="GO" id="GO:0005524">
    <property type="term" value="F:ATP binding"/>
    <property type="evidence" value="ECO:0007669"/>
    <property type="project" value="UniProtKB-KW"/>
</dbReference>
<dbReference type="SMART" id="SM00220">
    <property type="entry name" value="S_TKc"/>
    <property type="match status" value="1"/>
</dbReference>
<dbReference type="GeneID" id="39601444"/>
<evidence type="ECO:0000256" key="8">
    <source>
        <dbReference type="ARBA" id="ARBA00048679"/>
    </source>
</evidence>
<dbReference type="GO" id="GO:0050684">
    <property type="term" value="P:regulation of mRNA processing"/>
    <property type="evidence" value="ECO:0007669"/>
    <property type="project" value="TreeGrafter"/>
</dbReference>
<evidence type="ECO:0000259" key="9">
    <source>
        <dbReference type="PROSITE" id="PS50011"/>
    </source>
</evidence>
<dbReference type="GO" id="GO:0000245">
    <property type="term" value="P:spliceosomal complex assembly"/>
    <property type="evidence" value="ECO:0007669"/>
    <property type="project" value="TreeGrafter"/>
</dbReference>
<evidence type="ECO:0000256" key="5">
    <source>
        <dbReference type="ARBA" id="ARBA00022777"/>
    </source>
</evidence>
<accession>A0A443HRM3</accession>
<dbReference type="VEuPathDB" id="FungiDB:C8Q69DRAFT_492264"/>
<keyword evidence="2" id="KW-0723">Serine/threonine-protein kinase</keyword>
<dbReference type="Proteomes" id="UP000283841">
    <property type="component" value="Unassembled WGS sequence"/>
</dbReference>
<dbReference type="SUPFAM" id="SSF56112">
    <property type="entry name" value="Protein kinase-like (PK-like)"/>
    <property type="match status" value="1"/>
</dbReference>
<feature type="domain" description="Protein kinase" evidence="9">
    <location>
        <begin position="42"/>
        <end position="408"/>
    </location>
</feature>
<name>A0A443HRM3_BYSSP</name>
<dbReference type="STRING" id="264951.A0A443HRM3"/>
<comment type="caution">
    <text evidence="10">The sequence shown here is derived from an EMBL/GenBank/DDBJ whole genome shotgun (WGS) entry which is preliminary data.</text>
</comment>
<dbReference type="GO" id="GO:0004674">
    <property type="term" value="F:protein serine/threonine kinase activity"/>
    <property type="evidence" value="ECO:0007669"/>
    <property type="project" value="UniProtKB-KW"/>
</dbReference>
<dbReference type="InterPro" id="IPR000719">
    <property type="entry name" value="Prot_kinase_dom"/>
</dbReference>
<comment type="catalytic activity">
    <reaction evidence="7">
        <text>L-threonyl-[protein] + ATP = O-phospho-L-threonyl-[protein] + ADP + H(+)</text>
        <dbReference type="Rhea" id="RHEA:46608"/>
        <dbReference type="Rhea" id="RHEA-COMP:11060"/>
        <dbReference type="Rhea" id="RHEA-COMP:11605"/>
        <dbReference type="ChEBI" id="CHEBI:15378"/>
        <dbReference type="ChEBI" id="CHEBI:30013"/>
        <dbReference type="ChEBI" id="CHEBI:30616"/>
        <dbReference type="ChEBI" id="CHEBI:61977"/>
        <dbReference type="ChEBI" id="CHEBI:456216"/>
        <dbReference type="EC" id="2.7.11.1"/>
    </reaction>
</comment>
<sequence>MSASPSPTILSPNILIEEERIPGYNPKNFYPVNPGDILNNRYRIVAKLGWGTTSTVWLAQDPPQWWWNSNRYVTLKIAVSGFTDEDTAKHERNISRSLETNPSHKGFNFVRIMLDSFEAIGPEGKHLCLVYEPMREPLWLFQQRLPDGKIPPPLLKVYLGFFLQALDYLHSECHVIHTDLKMDNILVGFEHPSVLEEYIKDGRSIYLSPNDFGPMKSFRVIPKIADFGSAQPGDSSEPLRFPIQPPLFHAPEVLLGTGWTYSADIWNLGVLIWNMMEGKDLFKHIRSSKGDYDARAHIAEMIALLGPPPKELLDREKLWGDIKWDNAVLNSDSKLCHTAREYFGGPFFNSEGEFMHKDLIPTDVSLEGSVYSLEGDDKQLFLNFVRKMLQWLPEHRKTAKELLEDPWLVL</sequence>
<comment type="catalytic activity">
    <reaction evidence="8">
        <text>L-seryl-[protein] + ATP = O-phospho-L-seryl-[protein] + ADP + H(+)</text>
        <dbReference type="Rhea" id="RHEA:17989"/>
        <dbReference type="Rhea" id="RHEA-COMP:9863"/>
        <dbReference type="Rhea" id="RHEA-COMP:11604"/>
        <dbReference type="ChEBI" id="CHEBI:15378"/>
        <dbReference type="ChEBI" id="CHEBI:29999"/>
        <dbReference type="ChEBI" id="CHEBI:30616"/>
        <dbReference type="ChEBI" id="CHEBI:83421"/>
        <dbReference type="ChEBI" id="CHEBI:456216"/>
        <dbReference type="EC" id="2.7.11.1"/>
    </reaction>
</comment>
<keyword evidence="6" id="KW-0067">ATP-binding</keyword>
<dbReference type="AlphaFoldDB" id="A0A443HRM3"/>
<dbReference type="Gene3D" id="3.30.200.20">
    <property type="entry name" value="Phosphorylase Kinase, domain 1"/>
    <property type="match status" value="1"/>
</dbReference>
<dbReference type="EC" id="2.7.11.1" evidence="1"/>
<keyword evidence="5 10" id="KW-0418">Kinase</keyword>
<gene>
    <name evidence="10" type="ORF">C8Q69DRAFT_492264</name>
</gene>
<evidence type="ECO:0000256" key="1">
    <source>
        <dbReference type="ARBA" id="ARBA00012513"/>
    </source>
</evidence>
<keyword evidence="11" id="KW-1185">Reference proteome</keyword>
<keyword evidence="3" id="KW-0808">Transferase</keyword>
<dbReference type="Gene3D" id="1.10.510.10">
    <property type="entry name" value="Transferase(Phosphotransferase) domain 1"/>
    <property type="match status" value="1"/>
</dbReference>
<dbReference type="Pfam" id="PF00069">
    <property type="entry name" value="Pkinase"/>
    <property type="match status" value="1"/>
</dbReference>
<evidence type="ECO:0000313" key="11">
    <source>
        <dbReference type="Proteomes" id="UP000283841"/>
    </source>
</evidence>
<evidence type="ECO:0000313" key="10">
    <source>
        <dbReference type="EMBL" id="RWQ94488.1"/>
    </source>
</evidence>
<protein>
    <recommendedName>
        <fullName evidence="1">non-specific serine/threonine protein kinase</fullName>
        <ecNumber evidence="1">2.7.11.1</ecNumber>
    </recommendedName>
</protein>
<evidence type="ECO:0000256" key="7">
    <source>
        <dbReference type="ARBA" id="ARBA00047899"/>
    </source>
</evidence>
<evidence type="ECO:0000256" key="4">
    <source>
        <dbReference type="ARBA" id="ARBA00022741"/>
    </source>
</evidence>
<organism evidence="10 11">
    <name type="scientific">Byssochlamys spectabilis</name>
    <name type="common">Paecilomyces variotii</name>
    <dbReference type="NCBI Taxonomy" id="264951"/>
    <lineage>
        <taxon>Eukaryota</taxon>
        <taxon>Fungi</taxon>
        <taxon>Dikarya</taxon>
        <taxon>Ascomycota</taxon>
        <taxon>Pezizomycotina</taxon>
        <taxon>Eurotiomycetes</taxon>
        <taxon>Eurotiomycetidae</taxon>
        <taxon>Eurotiales</taxon>
        <taxon>Thermoascaceae</taxon>
        <taxon>Paecilomyces</taxon>
    </lineage>
</organism>
<dbReference type="PANTHER" id="PTHR47634:SF9">
    <property type="entry name" value="PROTEIN KINASE DOMAIN-CONTAINING PROTEIN-RELATED"/>
    <property type="match status" value="1"/>
</dbReference>
<dbReference type="RefSeq" id="XP_028484133.1">
    <property type="nucleotide sequence ID" value="XM_028632167.1"/>
</dbReference>
<dbReference type="InterPro" id="IPR008271">
    <property type="entry name" value="Ser/Thr_kinase_AS"/>
</dbReference>
<keyword evidence="4" id="KW-0547">Nucleotide-binding</keyword>
<proteinExistence type="predicted"/>
<dbReference type="PANTHER" id="PTHR47634">
    <property type="entry name" value="PROTEIN KINASE DOMAIN-CONTAINING PROTEIN-RELATED"/>
    <property type="match status" value="1"/>
</dbReference>